<proteinExistence type="predicted"/>
<dbReference type="EMBL" id="ML119052">
    <property type="protein sequence ID" value="ROT40832.1"/>
    <property type="molecule type" value="Genomic_DNA"/>
</dbReference>
<reference evidence="2 3" key="1">
    <citation type="journal article" date="2018" name="Mol. Ecol.">
        <title>The obligate alkalophilic soda-lake fungus Sodiomyces alkalinus has shifted to a protein diet.</title>
        <authorList>
            <person name="Grum-Grzhimaylo A.A."/>
            <person name="Falkoski D.L."/>
            <person name="van den Heuvel J."/>
            <person name="Valero-Jimenez C.A."/>
            <person name="Min B."/>
            <person name="Choi I.G."/>
            <person name="Lipzen A."/>
            <person name="Daum C.G."/>
            <person name="Aanen D.K."/>
            <person name="Tsang A."/>
            <person name="Henrissat B."/>
            <person name="Bilanenko E.N."/>
            <person name="de Vries R.P."/>
            <person name="van Kan J.A.L."/>
            <person name="Grigoriev I.V."/>
            <person name="Debets A.J.M."/>
        </authorList>
    </citation>
    <scope>NUCLEOTIDE SEQUENCE [LARGE SCALE GENOMIC DNA]</scope>
    <source>
        <strain evidence="2 3">F11</strain>
    </source>
</reference>
<evidence type="ECO:0000313" key="2">
    <source>
        <dbReference type="EMBL" id="ROT40832.1"/>
    </source>
</evidence>
<dbReference type="GeneID" id="39582423"/>
<accession>A0A3N2Q276</accession>
<name>A0A3N2Q276_SODAK</name>
<evidence type="ECO:0000313" key="3">
    <source>
        <dbReference type="Proteomes" id="UP000272025"/>
    </source>
</evidence>
<keyword evidence="3" id="KW-1185">Reference proteome</keyword>
<organism evidence="2 3">
    <name type="scientific">Sodiomyces alkalinus (strain CBS 110278 / VKM F-3762 / F11)</name>
    <name type="common">Alkaliphilic filamentous fungus</name>
    <dbReference type="NCBI Taxonomy" id="1314773"/>
    <lineage>
        <taxon>Eukaryota</taxon>
        <taxon>Fungi</taxon>
        <taxon>Dikarya</taxon>
        <taxon>Ascomycota</taxon>
        <taxon>Pezizomycotina</taxon>
        <taxon>Sordariomycetes</taxon>
        <taxon>Hypocreomycetidae</taxon>
        <taxon>Glomerellales</taxon>
        <taxon>Plectosphaerellaceae</taxon>
        <taxon>Sodiomyces</taxon>
    </lineage>
</organism>
<dbReference type="AlphaFoldDB" id="A0A3N2Q276"/>
<sequence>MFRWGKSDTVRPENEGSLDAPSARSGRRKLRNTGLYKCCPEKRGNILYRCTRKSSNPTSVRVKLPPETQPTHDNHHLPLTEFCFFVFHALLHHQLFSASSSVRANFLVLFESLRAVFTLSVCRCNLPWTCFSRSKWPLVSSELLAPLLDAPDREPIHICTTWPHCLTLFNICLNLQKEITTWRAPTANI</sequence>
<evidence type="ECO:0000256" key="1">
    <source>
        <dbReference type="SAM" id="MobiDB-lite"/>
    </source>
</evidence>
<gene>
    <name evidence="2" type="ORF">SODALDRAFT_356861</name>
</gene>
<dbReference type="Proteomes" id="UP000272025">
    <property type="component" value="Unassembled WGS sequence"/>
</dbReference>
<feature type="compositionally biased region" description="Basic and acidic residues" evidence="1">
    <location>
        <begin position="1"/>
        <end position="14"/>
    </location>
</feature>
<dbReference type="RefSeq" id="XP_028468638.1">
    <property type="nucleotide sequence ID" value="XM_028613945.1"/>
</dbReference>
<protein>
    <submittedName>
        <fullName evidence="2">Uncharacterized protein</fullName>
    </submittedName>
</protein>
<feature type="region of interest" description="Disordered" evidence="1">
    <location>
        <begin position="1"/>
        <end position="27"/>
    </location>
</feature>